<keyword evidence="1" id="KW-0732">Signal</keyword>
<evidence type="ECO:0000313" key="3">
    <source>
        <dbReference type="EMBL" id="SEU38833.1"/>
    </source>
</evidence>
<evidence type="ECO:0000313" key="4">
    <source>
        <dbReference type="Proteomes" id="UP000199181"/>
    </source>
</evidence>
<feature type="signal peptide" evidence="1">
    <location>
        <begin position="1"/>
        <end position="26"/>
    </location>
</feature>
<keyword evidence="4" id="KW-1185">Reference proteome</keyword>
<name>A0A1I0LGY7_9BACT</name>
<reference evidence="4" key="1">
    <citation type="submission" date="2016-10" db="EMBL/GenBank/DDBJ databases">
        <authorList>
            <person name="Varghese N."/>
            <person name="Submissions S."/>
        </authorList>
    </citation>
    <scope>NUCLEOTIDE SEQUENCE [LARGE SCALE GENOMIC DNA]</scope>
    <source>
        <strain evidence="4">DSM 16858</strain>
    </source>
</reference>
<evidence type="ECO:0000259" key="2">
    <source>
        <dbReference type="Pfam" id="PF16403"/>
    </source>
</evidence>
<feature type="domain" description="Pesticidal crystal protein Cry22Aa Ig-like" evidence="2">
    <location>
        <begin position="880"/>
        <end position="951"/>
    </location>
</feature>
<proteinExistence type="predicted"/>
<gene>
    <name evidence="3" type="ORF">SAMN05443639_1296</name>
</gene>
<feature type="chain" id="PRO_5011755506" description="Pesticidal crystal protein Cry22Aa Ig-like domain-containing protein" evidence="1">
    <location>
        <begin position="27"/>
        <end position="956"/>
    </location>
</feature>
<protein>
    <recommendedName>
        <fullName evidence="2">Pesticidal crystal protein Cry22Aa Ig-like domain-containing protein</fullName>
    </recommendedName>
</protein>
<dbReference type="Gene3D" id="2.60.40.10">
    <property type="entry name" value="Immunoglobulins"/>
    <property type="match status" value="2"/>
</dbReference>
<dbReference type="Proteomes" id="UP000199181">
    <property type="component" value="Unassembled WGS sequence"/>
</dbReference>
<dbReference type="Pfam" id="PF16403">
    <property type="entry name" value="Bact_surface_Ig-like"/>
    <property type="match status" value="1"/>
</dbReference>
<sequence>MKPASTLARRLFPLAILLLSTPFLSAAGPILNPGYLGGTASLQGWDFHSSYIYLGDNSDRFESSRTFTGPAYTLVTEGGQDYNLLFLQHSFPRGRFELRSTHRLHVPVSRGPEDILTLNMSPPSGTLVHKVHVTGGTLAASRFQAASSTVDRLESYWAEVDADGAQEVKLPMAEGASIEIQGQVTLKVDRPGGLPPCTIERALPTRRVALRAAEELLVEYPLDLSPDDCAATEVRGTVKLTHPSVNFTSANVWLSGPSDKNVTLDPVAPEFRFTGVSAGTYSLSTQVYFDTLLNGGRLKGSLYLPNGAHNGFSLRDDEVAVRNFGFEGVEVTGGVGFVHGLAPSLYTPQRVSFEGVYQNELPNNGPTAGGNASFEFKAANDTTYQALLTPGKWRRSWVNGTYTVFKANGHIDYRIHLSFIPDYEDTLIDVAAGGPLRLPTYQIVTSPPGDIRFDVKEQPGQPQKNISYPVIVATKDIPRSPTSPSLRVSITSLSRGGSAVEKPQPSVQVVGPPGNDYHIDAYATIDGAYVHFASSVYMIGAPMAAEVGSQVQAPLLDGAGAPLPVSLLFETVTQAGAVSASLADIGPQPSEAFELLPIAKDSRYITFQSSAVFTGNVTLSLSYDPVSLGLSPEEEARLQLLQFVCEGEAEENCQWVRISHPGLQLGASLLSANANPDLSRHIVTGHTPTLGTVVLALPKAEAPKVECVGTEQAPLRHDLLPSTCGLQVDASNGLAGHCTEGGFALASCTFDGSTSKVFGSGKHAVAVRATGTDGQVASCTSYLNLVASGQPTLTLHEDAELTLECNGSPYVDPGAHAVDRCGSALEVHRFNSGSDAHGPGPNTSVEGTYSVQYIAWATSGETASALRTVRVEDHVAPALKLRGPEHMSHPCGEMWVDPGVEALDACYGDVTATVVTRGYVNGWVQGLYTVNYRVTDSGGNSAVPVTRTVEVVGCPW</sequence>
<dbReference type="RefSeq" id="WP_245767976.1">
    <property type="nucleotide sequence ID" value="NZ_FOIJ01000029.1"/>
</dbReference>
<dbReference type="AlphaFoldDB" id="A0A1I0LGY7"/>
<dbReference type="EMBL" id="FOIJ01000029">
    <property type="protein sequence ID" value="SEU38833.1"/>
    <property type="molecule type" value="Genomic_DNA"/>
</dbReference>
<dbReference type="InterPro" id="IPR032179">
    <property type="entry name" value="Cry22Aa_Ig-like"/>
</dbReference>
<dbReference type="InterPro" id="IPR013783">
    <property type="entry name" value="Ig-like_fold"/>
</dbReference>
<accession>A0A1I0LGY7</accession>
<evidence type="ECO:0000256" key="1">
    <source>
        <dbReference type="SAM" id="SignalP"/>
    </source>
</evidence>
<organism evidence="3 4">
    <name type="scientific">Stigmatella erecta</name>
    <dbReference type="NCBI Taxonomy" id="83460"/>
    <lineage>
        <taxon>Bacteria</taxon>
        <taxon>Pseudomonadati</taxon>
        <taxon>Myxococcota</taxon>
        <taxon>Myxococcia</taxon>
        <taxon>Myxococcales</taxon>
        <taxon>Cystobacterineae</taxon>
        <taxon>Archangiaceae</taxon>
        <taxon>Stigmatella</taxon>
    </lineage>
</organism>